<protein>
    <submittedName>
        <fullName evidence="2">UPF0725 protein At4g29550-like</fullName>
    </submittedName>
</protein>
<name>A0ABM1R336_CAMSA</name>
<organism evidence="1 2">
    <name type="scientific">Camelina sativa</name>
    <name type="common">False flax</name>
    <name type="synonym">Myagrum sativum</name>
    <dbReference type="NCBI Taxonomy" id="90675"/>
    <lineage>
        <taxon>Eukaryota</taxon>
        <taxon>Viridiplantae</taxon>
        <taxon>Streptophyta</taxon>
        <taxon>Embryophyta</taxon>
        <taxon>Tracheophyta</taxon>
        <taxon>Spermatophyta</taxon>
        <taxon>Magnoliopsida</taxon>
        <taxon>eudicotyledons</taxon>
        <taxon>Gunneridae</taxon>
        <taxon>Pentapetalae</taxon>
        <taxon>rosids</taxon>
        <taxon>malvids</taxon>
        <taxon>Brassicales</taxon>
        <taxon>Brassicaceae</taxon>
        <taxon>Camelineae</taxon>
        <taxon>Camelina</taxon>
    </lineage>
</organism>
<reference evidence="1" key="1">
    <citation type="journal article" date="2014" name="Nat. Commun.">
        <title>The emerging biofuel crop Camelina sativa retains a highly undifferentiated hexaploid genome structure.</title>
        <authorList>
            <person name="Kagale S."/>
            <person name="Koh C."/>
            <person name="Nixon J."/>
            <person name="Bollina V."/>
            <person name="Clarke W.E."/>
            <person name="Tuteja R."/>
            <person name="Spillane C."/>
            <person name="Robinson S.J."/>
            <person name="Links M.G."/>
            <person name="Clarke C."/>
            <person name="Higgins E.E."/>
            <person name="Huebert T."/>
            <person name="Sharpe A.G."/>
            <person name="Parkin I.A."/>
        </authorList>
    </citation>
    <scope>NUCLEOTIDE SEQUENCE [LARGE SCALE GENOMIC DNA]</scope>
    <source>
        <strain evidence="1">cv. DH55</strain>
    </source>
</reference>
<proteinExistence type="predicted"/>
<dbReference type="Gene3D" id="3.10.450.10">
    <property type="match status" value="1"/>
</dbReference>
<dbReference type="InterPro" id="IPR046350">
    <property type="entry name" value="Cystatin_sf"/>
</dbReference>
<evidence type="ECO:0000313" key="1">
    <source>
        <dbReference type="Proteomes" id="UP000694864"/>
    </source>
</evidence>
<dbReference type="PANTHER" id="PTHR31228">
    <property type="entry name" value="CYSTATIN/MONELLIN SUPERFAMILY PROTEIN"/>
    <property type="match status" value="1"/>
</dbReference>
<dbReference type="NCBIfam" id="TIGR01638">
    <property type="entry name" value="Atha_cystat_rel"/>
    <property type="match status" value="1"/>
</dbReference>
<gene>
    <name evidence="2" type="primary">LOC104754146</name>
</gene>
<dbReference type="PANTHER" id="PTHR31228:SF36">
    <property type="entry name" value="CYSTATIN_MONELLIN SUPERFAMILY PROTEIN"/>
    <property type="match status" value="1"/>
</dbReference>
<sequence length="175" mass="20850">MVEFEGWTSWLEGGFLLWKPEDPGYERPAYRDWTEDDEPPKYSPEQELALLNKQIRASDGFDIDFTHFRCVFNYHLADLDSHEFVEEPETTRDLLEMLSQTSLDDYNRDNRTRFEFVKVMKANFHCCCACMFLITFEVVDPYDHLIKIFQARVRHARDILTEYIFCRPKPNQGGM</sequence>
<keyword evidence="1" id="KW-1185">Reference proteome</keyword>
<dbReference type="InterPro" id="IPR006525">
    <property type="entry name" value="Cystatin-related_pln"/>
</dbReference>
<dbReference type="SUPFAM" id="SSF54403">
    <property type="entry name" value="Cystatin/monellin"/>
    <property type="match status" value="1"/>
</dbReference>
<evidence type="ECO:0000313" key="2">
    <source>
        <dbReference type="RefSeq" id="XP_019093424.1"/>
    </source>
</evidence>
<dbReference type="RefSeq" id="XP_019093424.1">
    <property type="nucleotide sequence ID" value="XM_019237879.1"/>
</dbReference>
<dbReference type="Proteomes" id="UP000694864">
    <property type="component" value="Chromosome 16"/>
</dbReference>
<accession>A0ABM1R336</accession>
<reference evidence="2" key="2">
    <citation type="submission" date="2025-08" db="UniProtKB">
        <authorList>
            <consortium name="RefSeq"/>
        </authorList>
    </citation>
    <scope>IDENTIFICATION</scope>
    <source>
        <tissue evidence="2">Leaf</tissue>
    </source>
</reference>
<dbReference type="GeneID" id="104754146"/>